<dbReference type="SUPFAM" id="SSF81995">
    <property type="entry name" value="beta-sandwich domain of Sec23/24"/>
    <property type="match status" value="1"/>
</dbReference>
<dbReference type="AlphaFoldDB" id="A0A388LZB3"/>
<feature type="compositionally biased region" description="Basic and acidic residues" evidence="1">
    <location>
        <begin position="235"/>
        <end position="247"/>
    </location>
</feature>
<keyword evidence="3" id="KW-1185">Reference proteome</keyword>
<evidence type="ECO:0000313" key="3">
    <source>
        <dbReference type="Proteomes" id="UP000265515"/>
    </source>
</evidence>
<dbReference type="Gramene" id="GBG87664">
    <property type="protein sequence ID" value="GBG87664"/>
    <property type="gene ID" value="CBR_g45818"/>
</dbReference>
<accession>A0A388LZB3</accession>
<feature type="compositionally biased region" description="Basic and acidic residues" evidence="1">
    <location>
        <begin position="190"/>
        <end position="199"/>
    </location>
</feature>
<feature type="region of interest" description="Disordered" evidence="1">
    <location>
        <begin position="190"/>
        <end position="247"/>
    </location>
</feature>
<feature type="compositionally biased region" description="Gly residues" evidence="1">
    <location>
        <begin position="58"/>
        <end position="73"/>
    </location>
</feature>
<dbReference type="Proteomes" id="UP000265515">
    <property type="component" value="Unassembled WGS sequence"/>
</dbReference>
<dbReference type="EMBL" id="BFEA01000626">
    <property type="protein sequence ID" value="GBG87664.1"/>
    <property type="molecule type" value="Genomic_DNA"/>
</dbReference>
<feature type="region of interest" description="Disordered" evidence="1">
    <location>
        <begin position="273"/>
        <end position="313"/>
    </location>
</feature>
<feature type="compositionally biased region" description="Basic and acidic residues" evidence="1">
    <location>
        <begin position="282"/>
        <end position="305"/>
    </location>
</feature>
<sequence>MDQSTQANGYPPHPSAPPQPPPPPPVPTYPPYPPYQPFAPYGQPYWGQPPFPTVQPGLTGGGYENGYGNGYGYNNGNWRGNNPNRAFFTKDQADFLEKLKFKEAVQEAAKQQTGDKQTSNRNAETGLKIVEIGARKVEDKEEVMKNRVTKTFGGSLKLLSTKLEKVDRKSKLAEEEKEELRRLRAEKELQELKEASSNEKRKRLPTTPTTSPKVERVRDDGAKLIKKGRGNLTSKFEDAKGKGKEKVTDDMTEIKDLLKQLVTSLGQTKMNAATTDPAQEGMSRDEKGECSKKGDDRTEEGKDQTEGEVFTDDRDELGLAGYMKNRVENYSSMHYTHIMALCKERNIEYTRKGLRVMELPRLDLEEYMRCLREIEENGAKVVMSEDNAPSNNKEQDIQGN</sequence>
<feature type="region of interest" description="Disordered" evidence="1">
    <location>
        <begin position="1"/>
        <end position="76"/>
    </location>
</feature>
<proteinExistence type="predicted"/>
<evidence type="ECO:0000313" key="2">
    <source>
        <dbReference type="EMBL" id="GBG87664.1"/>
    </source>
</evidence>
<reference evidence="2 3" key="1">
    <citation type="journal article" date="2018" name="Cell">
        <title>The Chara Genome: Secondary Complexity and Implications for Plant Terrestrialization.</title>
        <authorList>
            <person name="Nishiyama T."/>
            <person name="Sakayama H."/>
            <person name="Vries J.D."/>
            <person name="Buschmann H."/>
            <person name="Saint-Marcoux D."/>
            <person name="Ullrich K.K."/>
            <person name="Haas F.B."/>
            <person name="Vanderstraeten L."/>
            <person name="Becker D."/>
            <person name="Lang D."/>
            <person name="Vosolsobe S."/>
            <person name="Rombauts S."/>
            <person name="Wilhelmsson P.K.I."/>
            <person name="Janitza P."/>
            <person name="Kern R."/>
            <person name="Heyl A."/>
            <person name="Rumpler F."/>
            <person name="Villalobos L.I.A.C."/>
            <person name="Clay J.M."/>
            <person name="Skokan R."/>
            <person name="Toyoda A."/>
            <person name="Suzuki Y."/>
            <person name="Kagoshima H."/>
            <person name="Schijlen E."/>
            <person name="Tajeshwar N."/>
            <person name="Catarino B."/>
            <person name="Hetherington A.J."/>
            <person name="Saltykova A."/>
            <person name="Bonnot C."/>
            <person name="Breuninger H."/>
            <person name="Symeonidi A."/>
            <person name="Radhakrishnan G.V."/>
            <person name="Van Nieuwerburgh F."/>
            <person name="Deforce D."/>
            <person name="Chang C."/>
            <person name="Karol K.G."/>
            <person name="Hedrich R."/>
            <person name="Ulvskov P."/>
            <person name="Glockner G."/>
            <person name="Delwiche C.F."/>
            <person name="Petrasek J."/>
            <person name="Van de Peer Y."/>
            <person name="Friml J."/>
            <person name="Beilby M."/>
            <person name="Dolan L."/>
            <person name="Kohara Y."/>
            <person name="Sugano S."/>
            <person name="Fujiyama A."/>
            <person name="Delaux P.-M."/>
            <person name="Quint M."/>
            <person name="TheiBen G."/>
            <person name="Hagemann M."/>
            <person name="Harholt J."/>
            <person name="Dunand C."/>
            <person name="Zachgo S."/>
            <person name="Langdale J."/>
            <person name="Maumus F."/>
            <person name="Straeten D.V.D."/>
            <person name="Gould S.B."/>
            <person name="Rensing S.A."/>
        </authorList>
    </citation>
    <scope>NUCLEOTIDE SEQUENCE [LARGE SCALE GENOMIC DNA]</scope>
    <source>
        <strain evidence="2 3">S276</strain>
    </source>
</reference>
<comment type="caution">
    <text evidence="2">The sequence shown here is derived from an EMBL/GenBank/DDBJ whole genome shotgun (WGS) entry which is preliminary data.</text>
</comment>
<evidence type="ECO:0000256" key="1">
    <source>
        <dbReference type="SAM" id="MobiDB-lite"/>
    </source>
</evidence>
<protein>
    <submittedName>
        <fullName evidence="2">Uncharacterized protein</fullName>
    </submittedName>
</protein>
<feature type="compositionally biased region" description="Pro residues" evidence="1">
    <location>
        <begin position="11"/>
        <end position="37"/>
    </location>
</feature>
<organism evidence="2 3">
    <name type="scientific">Chara braunii</name>
    <name type="common">Braun's stonewort</name>
    <dbReference type="NCBI Taxonomy" id="69332"/>
    <lineage>
        <taxon>Eukaryota</taxon>
        <taxon>Viridiplantae</taxon>
        <taxon>Streptophyta</taxon>
        <taxon>Charophyceae</taxon>
        <taxon>Charales</taxon>
        <taxon>Characeae</taxon>
        <taxon>Chara</taxon>
    </lineage>
</organism>
<gene>
    <name evidence="2" type="ORF">CBR_g45818</name>
</gene>
<name>A0A388LZB3_CHABU</name>
<feature type="compositionally biased region" description="Basic and acidic residues" evidence="1">
    <location>
        <begin position="213"/>
        <end position="223"/>
    </location>
</feature>